<dbReference type="PANTHER" id="PTHR23077:SF171">
    <property type="entry name" value="NUCLEAR VALOSIN-CONTAINING PROTEIN-LIKE"/>
    <property type="match status" value="1"/>
</dbReference>
<dbReference type="InterPro" id="IPR011990">
    <property type="entry name" value="TPR-like_helical_dom_sf"/>
</dbReference>
<gene>
    <name evidence="7" type="ORF">KK083_30795</name>
</gene>
<dbReference type="InterPro" id="IPR003593">
    <property type="entry name" value="AAA+_ATPase"/>
</dbReference>
<dbReference type="InterPro" id="IPR019734">
    <property type="entry name" value="TPR_rpt"/>
</dbReference>
<dbReference type="InterPro" id="IPR050168">
    <property type="entry name" value="AAA_ATPase_domain"/>
</dbReference>
<evidence type="ECO:0000313" key="8">
    <source>
        <dbReference type="Proteomes" id="UP001319200"/>
    </source>
</evidence>
<protein>
    <submittedName>
        <fullName evidence="7">AAA family ATPase</fullName>
    </submittedName>
</protein>
<dbReference type="InterPro" id="IPR027417">
    <property type="entry name" value="P-loop_NTPase"/>
</dbReference>
<dbReference type="InterPro" id="IPR003959">
    <property type="entry name" value="ATPase_AAA_core"/>
</dbReference>
<dbReference type="SMART" id="SM00382">
    <property type="entry name" value="AAA"/>
    <property type="match status" value="1"/>
</dbReference>
<dbReference type="PROSITE" id="PS00674">
    <property type="entry name" value="AAA"/>
    <property type="match status" value="1"/>
</dbReference>
<evidence type="ECO:0000256" key="1">
    <source>
        <dbReference type="ARBA" id="ARBA00022741"/>
    </source>
</evidence>
<dbReference type="Gene3D" id="3.40.50.300">
    <property type="entry name" value="P-loop containing nucleotide triphosphate hydrolases"/>
    <property type="match status" value="1"/>
</dbReference>
<keyword evidence="8" id="KW-1185">Reference proteome</keyword>
<name>A0AAP2DRS4_9BACT</name>
<keyword evidence="2 5" id="KW-0067">ATP-binding</keyword>
<dbReference type="SMART" id="SM00028">
    <property type="entry name" value="TPR"/>
    <property type="match status" value="3"/>
</dbReference>
<dbReference type="Pfam" id="PF14559">
    <property type="entry name" value="TPR_19"/>
    <property type="match status" value="2"/>
</dbReference>
<accession>A0AAP2DRS4</accession>
<keyword evidence="3" id="KW-0175">Coiled coil</keyword>
<dbReference type="InterPro" id="IPR041569">
    <property type="entry name" value="AAA_lid_3"/>
</dbReference>
<sequence>MQEDALNNLREALKLSPDNMLLRLMLAEALLNAKQADKAEAEFKIILDKDPSNEQARTGLAKAFYEQQKYSAAIVILEELLERKPSNAPLLLLLSKSLLKNDEPAKAMQHYKNLLAINPSANDEELDKHLRGANTAGGSVDDIIESLEDSFEKLEKPAINFDHVGGMNKVKEEIKIKIIQPLQYPEHYKAYGKKIGGGILLYGPPGCGKTYLARATAGQINAAFISIGIHDVLDMWIGSSEKKLHEIFELARRQTPCVIFFDEIDALGASRSDMRHSASKMLINQFLTELDGVQASNDGLLILGATNAPWHLDAAFRRPGRFDRIIFVQPPDAEGRESILRILLKDKPLGQIDYALLAKQTQDFSGADLKALIDVAIEEKLRESFEKGVPQPIQNKDLFNAIKQVKPSTKEWFTTARNYALYANDSGLYDEILDFLKIKK</sequence>
<evidence type="ECO:0000256" key="3">
    <source>
        <dbReference type="ARBA" id="ARBA00023054"/>
    </source>
</evidence>
<comment type="caution">
    <text evidence="7">The sequence shown here is derived from an EMBL/GenBank/DDBJ whole genome shotgun (WGS) entry which is preliminary data.</text>
</comment>
<dbReference type="PROSITE" id="PS50005">
    <property type="entry name" value="TPR"/>
    <property type="match status" value="1"/>
</dbReference>
<dbReference type="FunFam" id="3.40.50.300:FF:001025">
    <property type="entry name" value="ATPase family, AAA domain-containing 2B"/>
    <property type="match status" value="1"/>
</dbReference>
<dbReference type="PANTHER" id="PTHR23077">
    <property type="entry name" value="AAA-FAMILY ATPASE"/>
    <property type="match status" value="1"/>
</dbReference>
<evidence type="ECO:0000313" key="7">
    <source>
        <dbReference type="EMBL" id="MBT1701321.1"/>
    </source>
</evidence>
<dbReference type="GO" id="GO:0016887">
    <property type="term" value="F:ATP hydrolysis activity"/>
    <property type="evidence" value="ECO:0007669"/>
    <property type="project" value="InterPro"/>
</dbReference>
<reference evidence="7 8" key="1">
    <citation type="submission" date="2021-05" db="EMBL/GenBank/DDBJ databases">
        <title>A Polyphasic approach of four new species of the genus Ohtaekwangia: Ohtaekwangia histidinii sp. nov., Ohtaekwangia cretensis sp. nov., Ohtaekwangia indiensis sp. nov., Ohtaekwangia reichenbachii sp. nov. from diverse environment.</title>
        <authorList>
            <person name="Octaviana S."/>
        </authorList>
    </citation>
    <scope>NUCLEOTIDE SEQUENCE [LARGE SCALE GENOMIC DNA]</scope>
    <source>
        <strain evidence="7 8">PWU4</strain>
    </source>
</reference>
<evidence type="ECO:0000259" key="6">
    <source>
        <dbReference type="SMART" id="SM00382"/>
    </source>
</evidence>
<dbReference type="GO" id="GO:0005524">
    <property type="term" value="F:ATP binding"/>
    <property type="evidence" value="ECO:0007669"/>
    <property type="project" value="UniProtKB-KW"/>
</dbReference>
<feature type="repeat" description="TPR" evidence="4">
    <location>
        <begin position="54"/>
        <end position="87"/>
    </location>
</feature>
<dbReference type="AlphaFoldDB" id="A0AAP2DRS4"/>
<evidence type="ECO:0000256" key="4">
    <source>
        <dbReference type="PROSITE-ProRule" id="PRU00339"/>
    </source>
</evidence>
<dbReference type="SUPFAM" id="SSF48452">
    <property type="entry name" value="TPR-like"/>
    <property type="match status" value="1"/>
</dbReference>
<keyword evidence="1 5" id="KW-0547">Nucleotide-binding</keyword>
<dbReference type="Proteomes" id="UP001319200">
    <property type="component" value="Unassembled WGS sequence"/>
</dbReference>
<organism evidence="7 8">
    <name type="scientific">Chryseosolibacter histidini</name>
    <dbReference type="NCBI Taxonomy" id="2782349"/>
    <lineage>
        <taxon>Bacteria</taxon>
        <taxon>Pseudomonadati</taxon>
        <taxon>Bacteroidota</taxon>
        <taxon>Cytophagia</taxon>
        <taxon>Cytophagales</taxon>
        <taxon>Chryseotaleaceae</taxon>
        <taxon>Chryseosolibacter</taxon>
    </lineage>
</organism>
<evidence type="ECO:0000256" key="2">
    <source>
        <dbReference type="ARBA" id="ARBA00022840"/>
    </source>
</evidence>
<dbReference type="Gene3D" id="1.25.40.10">
    <property type="entry name" value="Tetratricopeptide repeat domain"/>
    <property type="match status" value="1"/>
</dbReference>
<evidence type="ECO:0000256" key="5">
    <source>
        <dbReference type="RuleBase" id="RU003651"/>
    </source>
</evidence>
<proteinExistence type="inferred from homology"/>
<dbReference type="SUPFAM" id="SSF52540">
    <property type="entry name" value="P-loop containing nucleoside triphosphate hydrolases"/>
    <property type="match status" value="1"/>
</dbReference>
<comment type="similarity">
    <text evidence="5">Belongs to the AAA ATPase family.</text>
</comment>
<dbReference type="InterPro" id="IPR003960">
    <property type="entry name" value="ATPase_AAA_CS"/>
</dbReference>
<dbReference type="Gene3D" id="1.10.8.60">
    <property type="match status" value="1"/>
</dbReference>
<dbReference type="EMBL" id="JAHESF010000065">
    <property type="protein sequence ID" value="MBT1701321.1"/>
    <property type="molecule type" value="Genomic_DNA"/>
</dbReference>
<dbReference type="Pfam" id="PF00004">
    <property type="entry name" value="AAA"/>
    <property type="match status" value="1"/>
</dbReference>
<keyword evidence="4" id="KW-0802">TPR repeat</keyword>
<feature type="domain" description="AAA+ ATPase" evidence="6">
    <location>
        <begin position="195"/>
        <end position="332"/>
    </location>
</feature>
<dbReference type="Pfam" id="PF17862">
    <property type="entry name" value="AAA_lid_3"/>
    <property type="match status" value="1"/>
</dbReference>